<proteinExistence type="predicted"/>
<evidence type="ECO:0000313" key="2">
    <source>
        <dbReference type="Proteomes" id="UP000324222"/>
    </source>
</evidence>
<sequence length="80" mass="8907">MPDMCKSKFREMYIKPHVEPPPTGPGVLYLGGEGAALRGPWCEGLRNTYSCTSRLTKSTQTQYLPERKGSISNMKIPCNT</sequence>
<dbReference type="EMBL" id="VSRR010045519">
    <property type="protein sequence ID" value="MPC77296.1"/>
    <property type="molecule type" value="Genomic_DNA"/>
</dbReference>
<organism evidence="1 2">
    <name type="scientific">Portunus trituberculatus</name>
    <name type="common">Swimming crab</name>
    <name type="synonym">Neptunus trituberculatus</name>
    <dbReference type="NCBI Taxonomy" id="210409"/>
    <lineage>
        <taxon>Eukaryota</taxon>
        <taxon>Metazoa</taxon>
        <taxon>Ecdysozoa</taxon>
        <taxon>Arthropoda</taxon>
        <taxon>Crustacea</taxon>
        <taxon>Multicrustacea</taxon>
        <taxon>Malacostraca</taxon>
        <taxon>Eumalacostraca</taxon>
        <taxon>Eucarida</taxon>
        <taxon>Decapoda</taxon>
        <taxon>Pleocyemata</taxon>
        <taxon>Brachyura</taxon>
        <taxon>Eubrachyura</taxon>
        <taxon>Portunoidea</taxon>
        <taxon>Portunidae</taxon>
        <taxon>Portuninae</taxon>
        <taxon>Portunus</taxon>
    </lineage>
</organism>
<evidence type="ECO:0000313" key="1">
    <source>
        <dbReference type="EMBL" id="MPC77296.1"/>
    </source>
</evidence>
<comment type="caution">
    <text evidence="1">The sequence shown here is derived from an EMBL/GenBank/DDBJ whole genome shotgun (WGS) entry which is preliminary data.</text>
</comment>
<keyword evidence="2" id="KW-1185">Reference proteome</keyword>
<dbReference type="AlphaFoldDB" id="A0A5B7I5V8"/>
<dbReference type="Proteomes" id="UP000324222">
    <property type="component" value="Unassembled WGS sequence"/>
</dbReference>
<accession>A0A5B7I5V8</accession>
<protein>
    <submittedName>
        <fullName evidence="1">Uncharacterized protein</fullName>
    </submittedName>
</protein>
<reference evidence="1 2" key="1">
    <citation type="submission" date="2019-05" db="EMBL/GenBank/DDBJ databases">
        <title>Another draft genome of Portunus trituberculatus and its Hox gene families provides insights of decapod evolution.</title>
        <authorList>
            <person name="Jeong J.-H."/>
            <person name="Song I."/>
            <person name="Kim S."/>
            <person name="Choi T."/>
            <person name="Kim D."/>
            <person name="Ryu S."/>
            <person name="Kim W."/>
        </authorList>
    </citation>
    <scope>NUCLEOTIDE SEQUENCE [LARGE SCALE GENOMIC DNA]</scope>
    <source>
        <tissue evidence="1">Muscle</tissue>
    </source>
</reference>
<name>A0A5B7I5V8_PORTR</name>
<gene>
    <name evidence="1" type="ORF">E2C01_071747</name>
</gene>